<organism evidence="2 3">
    <name type="scientific">Selenomonas ruminis</name>
    <dbReference type="NCBI Taxonomy" id="2593411"/>
    <lineage>
        <taxon>Bacteria</taxon>
        <taxon>Bacillati</taxon>
        <taxon>Bacillota</taxon>
        <taxon>Negativicutes</taxon>
        <taxon>Selenomonadales</taxon>
        <taxon>Selenomonadaceae</taxon>
        <taxon>Selenomonas</taxon>
    </lineage>
</organism>
<dbReference type="SUPFAM" id="SSF53146">
    <property type="entry name" value="Nitrogenase accessory factor-like"/>
    <property type="match status" value="1"/>
</dbReference>
<dbReference type="EMBL" id="VTOY01000004">
    <property type="protein sequence ID" value="TYZ23002.1"/>
    <property type="molecule type" value="Genomic_DNA"/>
</dbReference>
<dbReference type="PANTHER" id="PTHR33937:SF2">
    <property type="entry name" value="DINITROGENASE IRON-MOLYBDENUM COFACTOR BIOSYNTHESIS DOMAIN-CONTAINING PROTEIN"/>
    <property type="match status" value="1"/>
</dbReference>
<dbReference type="OrthoDB" id="280278at2"/>
<dbReference type="InterPro" id="IPR036105">
    <property type="entry name" value="DiNase_FeMo-co_biosyn_sf"/>
</dbReference>
<evidence type="ECO:0000313" key="3">
    <source>
        <dbReference type="Proteomes" id="UP000323646"/>
    </source>
</evidence>
<accession>A0A5D6W6G2</accession>
<name>A0A5D6W6G2_9FIRM</name>
<comment type="caution">
    <text evidence="2">The sequence shown here is derived from an EMBL/GenBank/DDBJ whole genome shotgun (WGS) entry which is preliminary data.</text>
</comment>
<evidence type="ECO:0000313" key="2">
    <source>
        <dbReference type="EMBL" id="TYZ23002.1"/>
    </source>
</evidence>
<evidence type="ECO:0000259" key="1">
    <source>
        <dbReference type="Pfam" id="PF02579"/>
    </source>
</evidence>
<feature type="domain" description="Dinitrogenase iron-molybdenum cofactor biosynthesis" evidence="1">
    <location>
        <begin position="36"/>
        <end position="131"/>
    </location>
</feature>
<dbReference type="InterPro" id="IPR003731">
    <property type="entry name" value="Di-Nase_FeMo-co_biosynth"/>
</dbReference>
<proteinExistence type="predicted"/>
<dbReference type="InterPro" id="IPR051840">
    <property type="entry name" value="NifX/NifY_domain"/>
</dbReference>
<dbReference type="AlphaFoldDB" id="A0A5D6W6G2"/>
<keyword evidence="3" id="KW-1185">Reference proteome</keyword>
<dbReference type="Proteomes" id="UP000323646">
    <property type="component" value="Unassembled WGS sequence"/>
</dbReference>
<reference evidence="2 3" key="1">
    <citation type="submission" date="2019-08" db="EMBL/GenBank/DDBJ databases">
        <title>Selenomonas sp. mPRGC5 and Selenomonas sp. mPRGC8 isolated from ruminal fluid of dairy goat (Capra hircus).</title>
        <authorList>
            <person name="Poothong S."/>
            <person name="Nuengjamnong C."/>
            <person name="Tanasupawat S."/>
        </authorList>
    </citation>
    <scope>NUCLEOTIDE SEQUENCE [LARGE SCALE GENOMIC DNA]</scope>
    <source>
        <strain evidence="3">mPRGC5</strain>
    </source>
</reference>
<dbReference type="Gene3D" id="3.30.420.130">
    <property type="entry name" value="Dinitrogenase iron-molybdenum cofactor biosynthesis domain"/>
    <property type="match status" value="1"/>
</dbReference>
<gene>
    <name evidence="2" type="ORF">FZ040_07225</name>
</gene>
<dbReference type="PANTHER" id="PTHR33937">
    <property type="entry name" value="IRON-MOLYBDENUM PROTEIN-RELATED-RELATED"/>
    <property type="match status" value="1"/>
</dbReference>
<sequence>MIENQGWAAGKILLPGFFYRKRGDYMSYRIALASSDGRHIDRHFGHSDGFVIVEVEPGGKFVEQERRQAQAPCQHGFHEEGAMQAAVRALRDCRYVVAEAIGPGAQKALEQQDILPLEIEGTTVADAVQKIYVYEKNKQRASVRA</sequence>
<dbReference type="Pfam" id="PF02579">
    <property type="entry name" value="Nitro_FeMo-Co"/>
    <property type="match status" value="1"/>
</dbReference>
<protein>
    <submittedName>
        <fullName evidence="2">Dinitrogenase iron-molybdenum cofactor biosynthesis protein</fullName>
    </submittedName>
</protein>